<dbReference type="GO" id="GO:0008608">
    <property type="term" value="P:attachment of spindle microtubules to kinetochore"/>
    <property type="evidence" value="ECO:0007669"/>
    <property type="project" value="InterPro"/>
</dbReference>
<dbReference type="GO" id="GO:0072686">
    <property type="term" value="C:mitotic spindle"/>
    <property type="evidence" value="ECO:0007669"/>
    <property type="project" value="InterPro"/>
</dbReference>
<name>A0A367KTT2_RHIST</name>
<sequence length="269" mass="30721">MEGSRYTEMFKNTNILLKSESSTPQYNPIMKDSTGSTLSTNITTKCELLPPLEKILLPVLEQLNTKMSSVAEKYEKLAELNDSLIKFNQSFGSFLLSIQANNETIRWEYEPTDQLMEQYESQRHSNANRNNTPKQIKTYELTEAPKPKEKPGLVTSSINIENINKSKKRKSTIQNQFPTKKKKAQFKNQINKLIIGLPEVYRGRTEENGQMEKILEALISQPDGLTRVELVKATRLVQSKVIECLKVLCQNKVIKSKQAPGSYNKFCLL</sequence>
<dbReference type="EMBL" id="PJQM01000345">
    <property type="protein sequence ID" value="RCI05611.1"/>
    <property type="molecule type" value="Genomic_DNA"/>
</dbReference>
<dbReference type="Proteomes" id="UP000253551">
    <property type="component" value="Unassembled WGS sequence"/>
</dbReference>
<dbReference type="OrthoDB" id="5586015at2759"/>
<reference evidence="1 2" key="1">
    <citation type="journal article" date="2018" name="G3 (Bethesda)">
        <title>Phylogenetic and Phylogenomic Definition of Rhizopus Species.</title>
        <authorList>
            <person name="Gryganskyi A.P."/>
            <person name="Golan J."/>
            <person name="Dolatabadi S."/>
            <person name="Mondo S."/>
            <person name="Robb S."/>
            <person name="Idnurm A."/>
            <person name="Muszewska A."/>
            <person name="Steczkiewicz K."/>
            <person name="Masonjones S."/>
            <person name="Liao H.L."/>
            <person name="Gajdeczka M.T."/>
            <person name="Anike F."/>
            <person name="Vuek A."/>
            <person name="Anishchenko I.M."/>
            <person name="Voigt K."/>
            <person name="de Hoog G.S."/>
            <person name="Smith M.E."/>
            <person name="Heitman J."/>
            <person name="Vilgalys R."/>
            <person name="Stajich J.E."/>
        </authorList>
    </citation>
    <scope>NUCLEOTIDE SEQUENCE [LARGE SCALE GENOMIC DNA]</scope>
    <source>
        <strain evidence="1 2">LSU 92-RS-03</strain>
    </source>
</reference>
<dbReference type="STRING" id="4846.A0A367KTT2"/>
<dbReference type="Pfam" id="PF08653">
    <property type="entry name" value="DASH_Dam1"/>
    <property type="match status" value="1"/>
</dbReference>
<accession>A0A367KTT2</accession>
<organism evidence="1 2">
    <name type="scientific">Rhizopus stolonifer</name>
    <name type="common">Rhizopus nigricans</name>
    <dbReference type="NCBI Taxonomy" id="4846"/>
    <lineage>
        <taxon>Eukaryota</taxon>
        <taxon>Fungi</taxon>
        <taxon>Fungi incertae sedis</taxon>
        <taxon>Mucoromycota</taxon>
        <taxon>Mucoromycotina</taxon>
        <taxon>Mucoromycetes</taxon>
        <taxon>Mucorales</taxon>
        <taxon>Mucorineae</taxon>
        <taxon>Rhizopodaceae</taxon>
        <taxon>Rhizopus</taxon>
    </lineage>
</organism>
<dbReference type="InterPro" id="IPR013962">
    <property type="entry name" value="DASH_Dam1"/>
</dbReference>
<evidence type="ECO:0000313" key="2">
    <source>
        <dbReference type="Proteomes" id="UP000253551"/>
    </source>
</evidence>
<comment type="caution">
    <text evidence="1">The sequence shown here is derived from an EMBL/GenBank/DDBJ whole genome shotgun (WGS) entry which is preliminary data.</text>
</comment>
<dbReference type="AlphaFoldDB" id="A0A367KTT2"/>
<evidence type="ECO:0000313" key="1">
    <source>
        <dbReference type="EMBL" id="RCI05611.1"/>
    </source>
</evidence>
<dbReference type="GO" id="GO:0042729">
    <property type="term" value="C:DASH complex"/>
    <property type="evidence" value="ECO:0007669"/>
    <property type="project" value="InterPro"/>
</dbReference>
<keyword evidence="2" id="KW-1185">Reference proteome</keyword>
<gene>
    <name evidence="1" type="ORF">CU098_013052</name>
</gene>
<protein>
    <submittedName>
        <fullName evidence="1">Uncharacterized protein</fullName>
    </submittedName>
</protein>
<proteinExistence type="predicted"/>